<sequence length="474" mass="49664">MNKAPRPTSSRRSRRPGLVLGVVAVLGALPLITLWLGGHSLAQRTAGKDLVSIGALNTPVLSTRRTAQNIVNEISRDALANDLSNVAEKLPAKACLKVSRGRTAIFNKRSDLQLIPGSNQKIVTAAAAATLLPEATVFTTRVFGKVDGSKVAGNILLVGGGDPLLTTSDYAKMEKFPTLKRTSLEALAQRVFDAGVRTVDGSVVGNDDLLSRSRYVDSWGSGVRGVEGGPLGALMVNDGVVVSNPIKPDDPSLAAATEFTRALRNVGIVVTGEPSSNGKLVEGASEIAKSDSAPLIDVIAEMLTNSDNNTAEILLRHIGFAHNGKGTTESGLEAVGQLLKSWGFTDFILKDGSGLSRDNRLTCSLLISLLTRPELASVFDHGLATAGTTGTLSDTFSKSPVAGKLRAKTGTLLNVKSLSGYLPQKKGSSLYFALILNGAGIADQGNYRPLWDALGLNLSEYPARSLTAAFGVLP</sequence>
<evidence type="ECO:0000256" key="2">
    <source>
        <dbReference type="ARBA" id="ARBA00022801"/>
    </source>
</evidence>
<evidence type="ECO:0000313" key="4">
    <source>
        <dbReference type="EMBL" id="CAB5065453.1"/>
    </source>
</evidence>
<dbReference type="EMBL" id="CAFBQU010000021">
    <property type="protein sequence ID" value="CAB5065453.1"/>
    <property type="molecule type" value="Genomic_DNA"/>
</dbReference>
<accession>A0A6J7UHP2</accession>
<dbReference type="Pfam" id="PF02113">
    <property type="entry name" value="Peptidase_S13"/>
    <property type="match status" value="2"/>
</dbReference>
<dbReference type="GO" id="GO:0006508">
    <property type="term" value="P:proteolysis"/>
    <property type="evidence" value="ECO:0007669"/>
    <property type="project" value="InterPro"/>
</dbReference>
<gene>
    <name evidence="3" type="ORF">UFOPK4098_00156</name>
    <name evidence="4" type="ORF">UFOPK4347_00939</name>
</gene>
<proteinExistence type="inferred from homology"/>
<dbReference type="AlphaFoldDB" id="A0A6J7UHP2"/>
<dbReference type="EMBL" id="CAFBPN010000003">
    <property type="protein sequence ID" value="CAB5008676.1"/>
    <property type="molecule type" value="Genomic_DNA"/>
</dbReference>
<dbReference type="GO" id="GO:0000270">
    <property type="term" value="P:peptidoglycan metabolic process"/>
    <property type="evidence" value="ECO:0007669"/>
    <property type="project" value="TreeGrafter"/>
</dbReference>
<protein>
    <submittedName>
        <fullName evidence="4">Unannotated protein</fullName>
    </submittedName>
</protein>
<dbReference type="SUPFAM" id="SSF56601">
    <property type="entry name" value="beta-lactamase/transpeptidase-like"/>
    <property type="match status" value="1"/>
</dbReference>
<reference evidence="4" key="1">
    <citation type="submission" date="2020-05" db="EMBL/GenBank/DDBJ databases">
        <authorList>
            <person name="Chiriac C."/>
            <person name="Salcher M."/>
            <person name="Ghai R."/>
            <person name="Kavagutti S V."/>
        </authorList>
    </citation>
    <scope>NUCLEOTIDE SEQUENCE</scope>
</reference>
<dbReference type="NCBIfam" id="TIGR00666">
    <property type="entry name" value="PBP4"/>
    <property type="match status" value="1"/>
</dbReference>
<dbReference type="GO" id="GO:0004185">
    <property type="term" value="F:serine-type carboxypeptidase activity"/>
    <property type="evidence" value="ECO:0007669"/>
    <property type="project" value="InterPro"/>
</dbReference>
<name>A0A6J7UHP2_9ZZZZ</name>
<dbReference type="PRINTS" id="PR00922">
    <property type="entry name" value="DADACBPTASE3"/>
</dbReference>
<comment type="similarity">
    <text evidence="1">Belongs to the peptidase S13 family.</text>
</comment>
<dbReference type="Gene3D" id="3.40.710.10">
    <property type="entry name" value="DD-peptidase/beta-lactamase superfamily"/>
    <property type="match status" value="1"/>
</dbReference>
<dbReference type="PANTHER" id="PTHR30023">
    <property type="entry name" value="D-ALANYL-D-ALANINE CARBOXYPEPTIDASE"/>
    <property type="match status" value="1"/>
</dbReference>
<evidence type="ECO:0000256" key="1">
    <source>
        <dbReference type="ARBA" id="ARBA00006096"/>
    </source>
</evidence>
<dbReference type="InterPro" id="IPR012338">
    <property type="entry name" value="Beta-lactam/transpept-like"/>
</dbReference>
<dbReference type="PANTHER" id="PTHR30023:SF0">
    <property type="entry name" value="PENICILLIN-SENSITIVE CARBOXYPEPTIDASE A"/>
    <property type="match status" value="1"/>
</dbReference>
<evidence type="ECO:0000313" key="3">
    <source>
        <dbReference type="EMBL" id="CAB5008676.1"/>
    </source>
</evidence>
<dbReference type="InterPro" id="IPR000667">
    <property type="entry name" value="Peptidase_S13"/>
</dbReference>
<dbReference type="Gene3D" id="3.50.80.20">
    <property type="entry name" value="D-Ala-D-Ala carboxypeptidase C, peptidase S13"/>
    <property type="match status" value="1"/>
</dbReference>
<keyword evidence="2" id="KW-0378">Hydrolase</keyword>
<organism evidence="4">
    <name type="scientific">freshwater metagenome</name>
    <dbReference type="NCBI Taxonomy" id="449393"/>
    <lineage>
        <taxon>unclassified sequences</taxon>
        <taxon>metagenomes</taxon>
        <taxon>ecological metagenomes</taxon>
    </lineage>
</organism>